<dbReference type="Pfam" id="PF00067">
    <property type="entry name" value="p450"/>
    <property type="match status" value="2"/>
</dbReference>
<dbReference type="InterPro" id="IPR001128">
    <property type="entry name" value="Cyt_P450"/>
</dbReference>
<evidence type="ECO:0000256" key="1">
    <source>
        <dbReference type="ARBA" id="ARBA00001971"/>
    </source>
</evidence>
<organism evidence="8 9">
    <name type="scientific">Clathrus columnatus</name>
    <dbReference type="NCBI Taxonomy" id="1419009"/>
    <lineage>
        <taxon>Eukaryota</taxon>
        <taxon>Fungi</taxon>
        <taxon>Dikarya</taxon>
        <taxon>Basidiomycota</taxon>
        <taxon>Agaricomycotina</taxon>
        <taxon>Agaricomycetes</taxon>
        <taxon>Phallomycetidae</taxon>
        <taxon>Phallales</taxon>
        <taxon>Clathraceae</taxon>
        <taxon>Clathrus</taxon>
    </lineage>
</organism>
<dbReference type="Gene3D" id="1.10.630.10">
    <property type="entry name" value="Cytochrome P450"/>
    <property type="match status" value="1"/>
</dbReference>
<keyword evidence="7" id="KW-0503">Monooxygenase</keyword>
<keyword evidence="5 6" id="KW-0408">Iron</keyword>
<dbReference type="AlphaFoldDB" id="A0AAV4ZZA5"/>
<protein>
    <recommendedName>
        <fullName evidence="10">Cytochrome P450</fullName>
    </recommendedName>
</protein>
<reference evidence="8" key="1">
    <citation type="submission" date="2021-10" db="EMBL/GenBank/DDBJ databases">
        <title>De novo Genome Assembly of Clathrus columnatus (Basidiomycota, Fungi) Using Illumina and Nanopore Sequence Data.</title>
        <authorList>
            <person name="Ogiso-Tanaka E."/>
            <person name="Itagaki H."/>
            <person name="Hosoya T."/>
            <person name="Hosaka K."/>
        </authorList>
    </citation>
    <scope>NUCLEOTIDE SEQUENCE</scope>
    <source>
        <strain evidence="8">MO-923</strain>
    </source>
</reference>
<name>A0AAV4ZZA5_9AGAM</name>
<gene>
    <name evidence="8" type="ORF">Clacol_000238</name>
</gene>
<accession>A0AAV4ZZA5</accession>
<dbReference type="InterPro" id="IPR017972">
    <property type="entry name" value="Cyt_P450_CS"/>
</dbReference>
<dbReference type="Proteomes" id="UP001050691">
    <property type="component" value="Unassembled WGS sequence"/>
</dbReference>
<evidence type="ECO:0000313" key="9">
    <source>
        <dbReference type="Proteomes" id="UP001050691"/>
    </source>
</evidence>
<dbReference type="PANTHER" id="PTHR46206">
    <property type="entry name" value="CYTOCHROME P450"/>
    <property type="match status" value="1"/>
</dbReference>
<keyword evidence="9" id="KW-1185">Reference proteome</keyword>
<evidence type="ECO:0008006" key="10">
    <source>
        <dbReference type="Google" id="ProtNLM"/>
    </source>
</evidence>
<evidence type="ECO:0000256" key="4">
    <source>
        <dbReference type="ARBA" id="ARBA00023002"/>
    </source>
</evidence>
<evidence type="ECO:0000313" key="8">
    <source>
        <dbReference type="EMBL" id="GJJ06050.1"/>
    </source>
</evidence>
<feature type="binding site" description="axial binding residue" evidence="6">
    <location>
        <position position="396"/>
    </location>
    <ligand>
        <name>heme</name>
        <dbReference type="ChEBI" id="CHEBI:30413"/>
    </ligand>
    <ligandPart>
        <name>Fe</name>
        <dbReference type="ChEBI" id="CHEBI:18248"/>
    </ligandPart>
</feature>
<sequence>MREYYHLIHIHVEASYRLKLFQEHIPPFVGSNFVSSYIKATQFPQKAKEWSIAGYQKYKAKIYRIPQMGRWHVIVTGDKLVDELRRQPDDILSIAVAFDETMQAKHMLGPTIMTNRYHVPIVRGQLTRHLGQLFADWTSIQAYPAVLQVVARTSNRVFVGLPLCRDPEYTNLNIRHALEIARGARILPYFPQILKPIAAKLLTNVPRSIHLAQKHLKPMIEERQRKIDEYGPDYTDKPADFLSWLMDEAVGEERKPENLTNRILHINFAAIHTSSMSFTHALFHLAAEPQYLTPLREEVESVIAEEGWTKAAMAPAINRTAVKDFTFSDGTKVTKGMMVSAASTPRHLDSDVYPSPEIFDGFRFSKIREQDGQSTTNQLVATNPDYIAFGHGSHACPGRFFVANEMKTMMAHLIMNYDIKMKNEGVRPANIYEGFSCRPDANAHVLFRKRQS</sequence>
<dbReference type="GO" id="GO:0004497">
    <property type="term" value="F:monooxygenase activity"/>
    <property type="evidence" value="ECO:0007669"/>
    <property type="project" value="UniProtKB-KW"/>
</dbReference>
<proteinExistence type="inferred from homology"/>
<evidence type="ECO:0000256" key="3">
    <source>
        <dbReference type="ARBA" id="ARBA00022723"/>
    </source>
</evidence>
<dbReference type="InterPro" id="IPR002403">
    <property type="entry name" value="Cyt_P450_E_grp-IV"/>
</dbReference>
<comment type="caution">
    <text evidence="8">The sequence shown here is derived from an EMBL/GenBank/DDBJ whole genome shotgun (WGS) entry which is preliminary data.</text>
</comment>
<dbReference type="InterPro" id="IPR036396">
    <property type="entry name" value="Cyt_P450_sf"/>
</dbReference>
<evidence type="ECO:0000256" key="2">
    <source>
        <dbReference type="ARBA" id="ARBA00010617"/>
    </source>
</evidence>
<dbReference type="SUPFAM" id="SSF48264">
    <property type="entry name" value="Cytochrome P450"/>
    <property type="match status" value="1"/>
</dbReference>
<comment type="similarity">
    <text evidence="2 7">Belongs to the cytochrome P450 family.</text>
</comment>
<dbReference type="GO" id="GO:0005506">
    <property type="term" value="F:iron ion binding"/>
    <property type="evidence" value="ECO:0007669"/>
    <property type="project" value="InterPro"/>
</dbReference>
<evidence type="ECO:0000256" key="6">
    <source>
        <dbReference type="PIRSR" id="PIRSR602403-1"/>
    </source>
</evidence>
<dbReference type="PROSITE" id="PS00086">
    <property type="entry name" value="CYTOCHROME_P450"/>
    <property type="match status" value="1"/>
</dbReference>
<dbReference type="CDD" id="cd11041">
    <property type="entry name" value="CYP503A1-like"/>
    <property type="match status" value="1"/>
</dbReference>
<dbReference type="EMBL" id="BPWL01000001">
    <property type="protein sequence ID" value="GJJ06050.1"/>
    <property type="molecule type" value="Genomic_DNA"/>
</dbReference>
<evidence type="ECO:0000256" key="7">
    <source>
        <dbReference type="RuleBase" id="RU000461"/>
    </source>
</evidence>
<keyword evidence="4 7" id="KW-0560">Oxidoreductase</keyword>
<dbReference type="GO" id="GO:0020037">
    <property type="term" value="F:heme binding"/>
    <property type="evidence" value="ECO:0007669"/>
    <property type="project" value="InterPro"/>
</dbReference>
<comment type="cofactor">
    <cofactor evidence="1 6">
        <name>heme</name>
        <dbReference type="ChEBI" id="CHEBI:30413"/>
    </cofactor>
</comment>
<evidence type="ECO:0000256" key="5">
    <source>
        <dbReference type="ARBA" id="ARBA00023004"/>
    </source>
</evidence>
<dbReference type="GO" id="GO:0016705">
    <property type="term" value="F:oxidoreductase activity, acting on paired donors, with incorporation or reduction of molecular oxygen"/>
    <property type="evidence" value="ECO:0007669"/>
    <property type="project" value="InterPro"/>
</dbReference>
<keyword evidence="3 6" id="KW-0479">Metal-binding</keyword>
<keyword evidence="6 7" id="KW-0349">Heme</keyword>
<dbReference type="PRINTS" id="PR00465">
    <property type="entry name" value="EP450IV"/>
</dbReference>